<organism evidence="4 5">
    <name type="scientific">Microbacterium marinilacus</name>
    <dbReference type="NCBI Taxonomy" id="415209"/>
    <lineage>
        <taxon>Bacteria</taxon>
        <taxon>Bacillati</taxon>
        <taxon>Actinomycetota</taxon>
        <taxon>Actinomycetes</taxon>
        <taxon>Micrococcales</taxon>
        <taxon>Microbacteriaceae</taxon>
        <taxon>Microbacterium</taxon>
    </lineage>
</organism>
<comment type="caution">
    <text evidence="4">The sequence shown here is derived from an EMBL/GenBank/DDBJ whole genome shotgun (WGS) entry which is preliminary data.</text>
</comment>
<dbReference type="Proteomes" id="UP001410795">
    <property type="component" value="Unassembled WGS sequence"/>
</dbReference>
<dbReference type="Gene3D" id="3.90.79.10">
    <property type="entry name" value="Nucleoside Triphosphate Pyrophosphohydrolase"/>
    <property type="match status" value="1"/>
</dbReference>
<reference evidence="5" key="1">
    <citation type="journal article" date="2019" name="Int. J. Syst. Evol. Microbiol.">
        <title>The Global Catalogue of Microorganisms (GCM) 10K type strain sequencing project: providing services to taxonomists for standard genome sequencing and annotation.</title>
        <authorList>
            <consortium name="The Broad Institute Genomics Platform"/>
            <consortium name="The Broad Institute Genome Sequencing Center for Infectious Disease"/>
            <person name="Wu L."/>
            <person name="Ma J."/>
        </authorList>
    </citation>
    <scope>NUCLEOTIDE SEQUENCE [LARGE SCALE GENOMIC DNA]</scope>
    <source>
        <strain evidence="5">JCM 16546</strain>
    </source>
</reference>
<dbReference type="InterPro" id="IPR015797">
    <property type="entry name" value="NUDIX_hydrolase-like_dom_sf"/>
</dbReference>
<evidence type="ECO:0000259" key="3">
    <source>
        <dbReference type="PROSITE" id="PS51462"/>
    </source>
</evidence>
<evidence type="ECO:0000313" key="4">
    <source>
        <dbReference type="EMBL" id="GAA3651048.1"/>
    </source>
</evidence>
<proteinExistence type="predicted"/>
<dbReference type="CDD" id="cd18879">
    <property type="entry name" value="NUDIX_Hydrolase"/>
    <property type="match status" value="1"/>
</dbReference>
<dbReference type="SUPFAM" id="SSF55811">
    <property type="entry name" value="Nudix"/>
    <property type="match status" value="1"/>
</dbReference>
<protein>
    <submittedName>
        <fullName evidence="4">NUDIX domain-containing protein</fullName>
    </submittedName>
</protein>
<gene>
    <name evidence="4" type="ORF">GCM10022202_08360</name>
</gene>
<dbReference type="PROSITE" id="PS00893">
    <property type="entry name" value="NUDIX_BOX"/>
    <property type="match status" value="1"/>
</dbReference>
<feature type="domain" description="Nudix hydrolase" evidence="3">
    <location>
        <begin position="19"/>
        <end position="148"/>
    </location>
</feature>
<comment type="cofactor">
    <cofactor evidence="1">
        <name>Mg(2+)</name>
        <dbReference type="ChEBI" id="CHEBI:18420"/>
    </cofactor>
</comment>
<dbReference type="InterPro" id="IPR020084">
    <property type="entry name" value="NUDIX_hydrolase_CS"/>
</dbReference>
<dbReference type="Pfam" id="PF00293">
    <property type="entry name" value="NUDIX"/>
    <property type="match status" value="1"/>
</dbReference>
<evidence type="ECO:0000256" key="1">
    <source>
        <dbReference type="ARBA" id="ARBA00001946"/>
    </source>
</evidence>
<dbReference type="PANTHER" id="PTHR43046:SF16">
    <property type="entry name" value="ADP-RIBOSE PYROPHOSPHATASE YJHB-RELATED"/>
    <property type="match status" value="1"/>
</dbReference>
<name>A0ABP7B862_9MICO</name>
<evidence type="ECO:0000256" key="2">
    <source>
        <dbReference type="ARBA" id="ARBA00022801"/>
    </source>
</evidence>
<dbReference type="InterPro" id="IPR000086">
    <property type="entry name" value="NUDIX_hydrolase_dom"/>
</dbReference>
<accession>A0ABP7B862</accession>
<sequence>MATPDFILSLRERVGHELLWLIGVTAVVLKGDDVLLVRRTDNGRLTPVTGIVDPGEEPAVAAEREVLEEADVVASTEALVWVRSTPPMTYENGDRAQYLDIVLRCRWESGEPRPADGENTEAFWWPVAELAALSDMSDDMRARVRQAVSGGVAVRFER</sequence>
<evidence type="ECO:0000313" key="5">
    <source>
        <dbReference type="Proteomes" id="UP001410795"/>
    </source>
</evidence>
<keyword evidence="2" id="KW-0378">Hydrolase</keyword>
<keyword evidence="5" id="KW-1185">Reference proteome</keyword>
<dbReference type="RefSeq" id="WP_221855794.1">
    <property type="nucleotide sequence ID" value="NZ_BAAAYV010000005.1"/>
</dbReference>
<dbReference type="PANTHER" id="PTHR43046">
    <property type="entry name" value="GDP-MANNOSE MANNOSYL HYDROLASE"/>
    <property type="match status" value="1"/>
</dbReference>
<dbReference type="PROSITE" id="PS51462">
    <property type="entry name" value="NUDIX"/>
    <property type="match status" value="1"/>
</dbReference>
<dbReference type="EMBL" id="BAAAYV010000005">
    <property type="protein sequence ID" value="GAA3651048.1"/>
    <property type="molecule type" value="Genomic_DNA"/>
</dbReference>